<feature type="region of interest" description="Disordered" evidence="1">
    <location>
        <begin position="29"/>
        <end position="90"/>
    </location>
</feature>
<keyword evidence="3" id="KW-1185">Reference proteome</keyword>
<dbReference type="AlphaFoldDB" id="A0A4U8T0Z9"/>
<evidence type="ECO:0000256" key="1">
    <source>
        <dbReference type="SAM" id="MobiDB-lite"/>
    </source>
</evidence>
<evidence type="ECO:0000313" key="3">
    <source>
        <dbReference type="Proteomes" id="UP000029921"/>
    </source>
</evidence>
<sequence length="90" mass="10236">MFHTMAKSYKNTTAEVSCDDFVGCQSGGEGSLLNANDRANTADSRKSTQETTQQQRRENEKTNSSNTGRWYRQRSHHTSPKGVRFYKKSI</sequence>
<proteinExistence type="predicted"/>
<reference evidence="2 3" key="1">
    <citation type="journal article" date="2014" name="Genome Announc.">
        <title>Draft genome sequences of eight enterohepatic helicobacter species isolated from both laboratory and wild rodents.</title>
        <authorList>
            <person name="Sheh A."/>
            <person name="Shen Z."/>
            <person name="Fox J.G."/>
        </authorList>
    </citation>
    <scope>NUCLEOTIDE SEQUENCE [LARGE SCALE GENOMIC DNA]</scope>
    <source>
        <strain evidence="2 3">MIT 96-1001</strain>
    </source>
</reference>
<gene>
    <name evidence="2" type="ORF">LS74_002810</name>
</gene>
<feature type="compositionally biased region" description="Basic residues" evidence="1">
    <location>
        <begin position="71"/>
        <end position="90"/>
    </location>
</feature>
<accession>A0A4U8T0Z9</accession>
<name>A0A4U8T0Z9_9HELI</name>
<feature type="compositionally biased region" description="Polar residues" evidence="1">
    <location>
        <begin position="33"/>
        <end position="42"/>
    </location>
</feature>
<comment type="caution">
    <text evidence="2">The sequence shown here is derived from an EMBL/GenBank/DDBJ whole genome shotgun (WGS) entry which is preliminary data.</text>
</comment>
<evidence type="ECO:0000313" key="2">
    <source>
        <dbReference type="EMBL" id="TLD93090.1"/>
    </source>
</evidence>
<dbReference type="EMBL" id="JRPE02000003">
    <property type="protein sequence ID" value="TLD93090.1"/>
    <property type="molecule type" value="Genomic_DNA"/>
</dbReference>
<protein>
    <submittedName>
        <fullName evidence="2">Uncharacterized protein</fullName>
    </submittedName>
</protein>
<organism evidence="2 3">
    <name type="scientific">Helicobacter magdeburgensis</name>
    <dbReference type="NCBI Taxonomy" id="471858"/>
    <lineage>
        <taxon>Bacteria</taxon>
        <taxon>Pseudomonadati</taxon>
        <taxon>Campylobacterota</taxon>
        <taxon>Epsilonproteobacteria</taxon>
        <taxon>Campylobacterales</taxon>
        <taxon>Helicobacteraceae</taxon>
        <taxon>Helicobacter</taxon>
    </lineage>
</organism>
<dbReference type="Proteomes" id="UP000029921">
    <property type="component" value="Unassembled WGS sequence"/>
</dbReference>